<feature type="compositionally biased region" description="Polar residues" evidence="1">
    <location>
        <begin position="299"/>
        <end position="308"/>
    </location>
</feature>
<dbReference type="Proteomes" id="UP000220605">
    <property type="component" value="Unassembled WGS sequence"/>
</dbReference>
<dbReference type="VEuPathDB" id="PlasmoDB:PVPAM_000028800"/>
<name>A0A565A5A9_PLAVI</name>
<evidence type="ECO:0000313" key="2">
    <source>
        <dbReference type="EMBL" id="VUZ99387.1"/>
    </source>
</evidence>
<gene>
    <name evidence="2" type="ORF">PVP01_0001020</name>
</gene>
<dbReference type="AlphaFoldDB" id="A0A565A5A9"/>
<dbReference type="Pfam" id="PF05795">
    <property type="entry name" value="Plasmodium_Vir"/>
    <property type="match status" value="1"/>
</dbReference>
<dbReference type="EMBL" id="FLZR02000002">
    <property type="protein sequence ID" value="VUZ99387.1"/>
    <property type="molecule type" value="Genomic_DNA"/>
</dbReference>
<organism evidence="2">
    <name type="scientific">Plasmodium vivax</name>
    <name type="common">malaria parasite P. vivax</name>
    <dbReference type="NCBI Taxonomy" id="5855"/>
    <lineage>
        <taxon>Eukaryota</taxon>
        <taxon>Sar</taxon>
        <taxon>Alveolata</taxon>
        <taxon>Apicomplexa</taxon>
        <taxon>Aconoidasida</taxon>
        <taxon>Haemosporida</taxon>
        <taxon>Plasmodiidae</taxon>
        <taxon>Plasmodium</taxon>
        <taxon>Plasmodium (Plasmodium)</taxon>
    </lineage>
</organism>
<accession>A0A565A5A9</accession>
<feature type="region of interest" description="Disordered" evidence="1">
    <location>
        <begin position="278"/>
        <end position="308"/>
    </location>
</feature>
<dbReference type="VEuPathDB" id="PlasmoDB:PVW1_100014300"/>
<dbReference type="InterPro" id="IPR008780">
    <property type="entry name" value="Plasmodium_Vir"/>
</dbReference>
<reference evidence="2" key="1">
    <citation type="submission" date="2016-07" db="EMBL/GenBank/DDBJ databases">
        <authorList>
            <consortium name="Pathogen Informatics"/>
        </authorList>
    </citation>
    <scope>NUCLEOTIDE SEQUENCE</scope>
</reference>
<dbReference type="VEuPathDB" id="PlasmoDB:PVP01_0001020"/>
<protein>
    <submittedName>
        <fullName evidence="2">VIR protein</fullName>
    </submittedName>
</protein>
<sequence length="383" mass="44146">MAEGVFNIEEWIKQVCSFYLFLYTILSYPFLGSILNTYNIYDKPVDDNEYKKYYESVCDMFINDLGTDMMRHRNFCMKLLRNLGHYTAKSTYFNPDHDECNVLNYWIYNSVKKDSIPDDIIDKCFEDYYTHMGRMPLGPRCDNRSYNNKYKDPLNVIILDIFNYNMEIVKNIIDVGNDTPNYSLQRYICECVKLYHEMNRNYCNPSSKKDDESSNNCFLLNLLKQTYELYLSNKQNNNYKIPSLDDNQNKYLTECQKYLQEQTLDTTTVYHDLSIASSRTPSQDSIPGASASLTLPGGENQSSPMSSTVSTALGTVAGASSILALLYKFSPGRNWLRYGMREGTGRVSSNLYADQPNEVFYDGFEGEVVSSYNPTYNVGYGSV</sequence>
<proteinExistence type="predicted"/>
<evidence type="ECO:0000256" key="1">
    <source>
        <dbReference type="SAM" id="MobiDB-lite"/>
    </source>
</evidence>